<evidence type="ECO:0000313" key="1">
    <source>
        <dbReference type="EMBL" id="CAB4147134.1"/>
    </source>
</evidence>
<gene>
    <name evidence="1" type="ORF">UFOVP516_14</name>
</gene>
<accession>A0A6J5MK51</accession>
<name>A0A6J5MK51_9CAUD</name>
<reference evidence="1" key="1">
    <citation type="submission" date="2020-04" db="EMBL/GenBank/DDBJ databases">
        <authorList>
            <person name="Chiriac C."/>
            <person name="Salcher M."/>
            <person name="Ghai R."/>
            <person name="Kavagutti S V."/>
        </authorList>
    </citation>
    <scope>NUCLEOTIDE SEQUENCE</scope>
</reference>
<dbReference type="EMBL" id="LR796480">
    <property type="protein sequence ID" value="CAB4147134.1"/>
    <property type="molecule type" value="Genomic_DNA"/>
</dbReference>
<proteinExistence type="predicted"/>
<organism evidence="1">
    <name type="scientific">uncultured Caudovirales phage</name>
    <dbReference type="NCBI Taxonomy" id="2100421"/>
    <lineage>
        <taxon>Viruses</taxon>
        <taxon>Duplodnaviria</taxon>
        <taxon>Heunggongvirae</taxon>
        <taxon>Uroviricota</taxon>
        <taxon>Caudoviricetes</taxon>
        <taxon>Peduoviridae</taxon>
        <taxon>Maltschvirus</taxon>
        <taxon>Maltschvirus maltsch</taxon>
    </lineage>
</organism>
<protein>
    <submittedName>
        <fullName evidence="1">Uncharacterized protein</fullName>
    </submittedName>
</protein>
<sequence>MAITYNSVNYRGKAAEPIVEELLFENATIAKALVTFEEDVKAETIFTEATATATLQAYTSGVPTSAGSLTAFDVAVTPTKVQFYQEFDPNTLRFSRFKRDMKPGAWEIMSSEFEQLVIGGLYAKQISNAFENEFWNGATSATKTAVAALTAGTGNTSVGAAEKTKVAALAAAQIDGILVKMIYNDSNATATAGVGTRIKVAGTTLTAAVLKVELDKVYAAIPAATLNATEKPSLYLPRSVKQMIVQANNVTTDYTKPFDADASYENIYFNGLKCEFVPLPENVVIASLKSHLIWATDLASDVNVMQLDKIALNREDMFLKNNMTLAAHVVNQKFNVLYVG</sequence>